<dbReference type="Gramene" id="PRQ39499">
    <property type="protein sequence ID" value="PRQ39499"/>
    <property type="gene ID" value="RchiOBHm_Chr4g0425891"/>
</dbReference>
<evidence type="ECO:0000313" key="2">
    <source>
        <dbReference type="Proteomes" id="UP000238479"/>
    </source>
</evidence>
<dbReference type="Pfam" id="PF00071">
    <property type="entry name" value="Ras"/>
    <property type="match status" value="1"/>
</dbReference>
<sequence length="150" mass="17115">MITIDNKPIKLHESFRSITRSYYRRGAAGALLVYVITRRETFNQLASWLEDERQHANANVTIMLIGNKCDLAHRLAVSTQEGEQFATEHGLIFMEASAKTAQNVEEAFIKTAATIYKKIQDGVFDVLNEVLLLVRFLQHEYNLGRPFNQA</sequence>
<dbReference type="STRING" id="74649.A0A2P6QZE7"/>
<dbReference type="SMART" id="SM00173">
    <property type="entry name" value="RAS"/>
    <property type="match status" value="1"/>
</dbReference>
<dbReference type="InterPro" id="IPR027417">
    <property type="entry name" value="P-loop_NTPase"/>
</dbReference>
<dbReference type="OMA" id="CCKNTEL"/>
<dbReference type="FunFam" id="3.40.50.300:FF:001447">
    <property type="entry name" value="Ras-related protein Rab-1B"/>
    <property type="match status" value="1"/>
</dbReference>
<dbReference type="Gene3D" id="3.40.50.300">
    <property type="entry name" value="P-loop containing nucleotide triphosphate hydrolases"/>
    <property type="match status" value="1"/>
</dbReference>
<dbReference type="EMBL" id="PDCK01000042">
    <property type="protein sequence ID" value="PRQ39499.1"/>
    <property type="molecule type" value="Genomic_DNA"/>
</dbReference>
<proteinExistence type="predicted"/>
<dbReference type="PROSITE" id="PS51419">
    <property type="entry name" value="RAB"/>
    <property type="match status" value="1"/>
</dbReference>
<dbReference type="SMART" id="SM00175">
    <property type="entry name" value="RAB"/>
    <property type="match status" value="1"/>
</dbReference>
<reference evidence="1 2" key="1">
    <citation type="journal article" date="2018" name="Nat. Genet.">
        <title>The Rosa genome provides new insights in the design of modern roses.</title>
        <authorList>
            <person name="Bendahmane M."/>
        </authorList>
    </citation>
    <scope>NUCLEOTIDE SEQUENCE [LARGE SCALE GENOMIC DNA]</scope>
    <source>
        <strain evidence="2">cv. Old Blush</strain>
    </source>
</reference>
<dbReference type="GO" id="GO:0003924">
    <property type="term" value="F:GTPase activity"/>
    <property type="evidence" value="ECO:0007669"/>
    <property type="project" value="InterPro"/>
</dbReference>
<accession>A0A2P6QZE7</accession>
<evidence type="ECO:0000313" key="1">
    <source>
        <dbReference type="EMBL" id="PRQ39499.1"/>
    </source>
</evidence>
<dbReference type="PRINTS" id="PR00449">
    <property type="entry name" value="RASTRNSFRMNG"/>
</dbReference>
<dbReference type="PROSITE" id="PS51421">
    <property type="entry name" value="RAS"/>
    <property type="match status" value="1"/>
</dbReference>
<dbReference type="PANTHER" id="PTHR47979">
    <property type="entry name" value="DRAB11-RELATED"/>
    <property type="match status" value="1"/>
</dbReference>
<dbReference type="InterPro" id="IPR050209">
    <property type="entry name" value="Rab_GTPases_membrane_traffic"/>
</dbReference>
<dbReference type="SUPFAM" id="SSF52540">
    <property type="entry name" value="P-loop containing nucleoside triphosphate hydrolases"/>
    <property type="match status" value="1"/>
</dbReference>
<dbReference type="AlphaFoldDB" id="A0A2P6QZE7"/>
<gene>
    <name evidence="1" type="ORF">RchiOBHm_Chr4g0425891</name>
</gene>
<dbReference type="SMART" id="SM00174">
    <property type="entry name" value="RHO"/>
    <property type="match status" value="1"/>
</dbReference>
<name>A0A2P6QZE7_ROSCH</name>
<dbReference type="InterPro" id="IPR001806">
    <property type="entry name" value="Small_GTPase"/>
</dbReference>
<comment type="caution">
    <text evidence="1">The sequence shown here is derived from an EMBL/GenBank/DDBJ whole genome shotgun (WGS) entry which is preliminary data.</text>
</comment>
<dbReference type="Proteomes" id="UP000238479">
    <property type="component" value="Chromosome 4"/>
</dbReference>
<keyword evidence="1" id="KW-0378">Hydrolase</keyword>
<protein>
    <submittedName>
        <fullName evidence="1">Putative small GTPase superfamily, P-loop containing nucleoside triphosphate hydrolase</fullName>
    </submittedName>
</protein>
<organism evidence="1 2">
    <name type="scientific">Rosa chinensis</name>
    <name type="common">China rose</name>
    <dbReference type="NCBI Taxonomy" id="74649"/>
    <lineage>
        <taxon>Eukaryota</taxon>
        <taxon>Viridiplantae</taxon>
        <taxon>Streptophyta</taxon>
        <taxon>Embryophyta</taxon>
        <taxon>Tracheophyta</taxon>
        <taxon>Spermatophyta</taxon>
        <taxon>Magnoliopsida</taxon>
        <taxon>eudicotyledons</taxon>
        <taxon>Gunneridae</taxon>
        <taxon>Pentapetalae</taxon>
        <taxon>rosids</taxon>
        <taxon>fabids</taxon>
        <taxon>Rosales</taxon>
        <taxon>Rosaceae</taxon>
        <taxon>Rosoideae</taxon>
        <taxon>Rosoideae incertae sedis</taxon>
        <taxon>Rosa</taxon>
    </lineage>
</organism>
<dbReference type="GO" id="GO:0005525">
    <property type="term" value="F:GTP binding"/>
    <property type="evidence" value="ECO:0007669"/>
    <property type="project" value="InterPro"/>
</dbReference>
<keyword evidence="2" id="KW-1185">Reference proteome</keyword>